<protein>
    <submittedName>
        <fullName evidence="2">Uncharacterized protein</fullName>
    </submittedName>
</protein>
<evidence type="ECO:0000313" key="3">
    <source>
        <dbReference type="Proteomes" id="UP001201812"/>
    </source>
</evidence>
<evidence type="ECO:0000313" key="2">
    <source>
        <dbReference type="EMBL" id="KAI1726285.1"/>
    </source>
</evidence>
<dbReference type="EMBL" id="JAKKPZ010000002">
    <property type="protein sequence ID" value="KAI1726285.1"/>
    <property type="molecule type" value="Genomic_DNA"/>
</dbReference>
<reference evidence="2" key="1">
    <citation type="submission" date="2022-01" db="EMBL/GenBank/DDBJ databases">
        <title>Genome Sequence Resource for Two Populations of Ditylenchus destructor, the Migratory Endoparasitic Phytonematode.</title>
        <authorList>
            <person name="Zhang H."/>
            <person name="Lin R."/>
            <person name="Xie B."/>
        </authorList>
    </citation>
    <scope>NUCLEOTIDE SEQUENCE</scope>
    <source>
        <strain evidence="2">BazhouSP</strain>
    </source>
</reference>
<feature type="region of interest" description="Disordered" evidence="1">
    <location>
        <begin position="1"/>
        <end position="29"/>
    </location>
</feature>
<comment type="caution">
    <text evidence="2">The sequence shown here is derived from an EMBL/GenBank/DDBJ whole genome shotgun (WGS) entry which is preliminary data.</text>
</comment>
<sequence>MAIRSSAFALGAKARPGPSVCPSQAHNNKNKNMLAVERPDNMSPSIQPFERICEPSKLSSVPKEVNNINVGSSPRQRTFLY</sequence>
<keyword evidence="3" id="KW-1185">Reference proteome</keyword>
<accession>A0AAD4R9L9</accession>
<organism evidence="2 3">
    <name type="scientific">Ditylenchus destructor</name>
    <dbReference type="NCBI Taxonomy" id="166010"/>
    <lineage>
        <taxon>Eukaryota</taxon>
        <taxon>Metazoa</taxon>
        <taxon>Ecdysozoa</taxon>
        <taxon>Nematoda</taxon>
        <taxon>Chromadorea</taxon>
        <taxon>Rhabditida</taxon>
        <taxon>Tylenchina</taxon>
        <taxon>Tylenchomorpha</taxon>
        <taxon>Sphaerularioidea</taxon>
        <taxon>Anguinidae</taxon>
        <taxon>Anguininae</taxon>
        <taxon>Ditylenchus</taxon>
    </lineage>
</organism>
<dbReference type="AlphaFoldDB" id="A0AAD4R9L9"/>
<proteinExistence type="predicted"/>
<name>A0AAD4R9L9_9BILA</name>
<dbReference type="Proteomes" id="UP001201812">
    <property type="component" value="Unassembled WGS sequence"/>
</dbReference>
<evidence type="ECO:0000256" key="1">
    <source>
        <dbReference type="SAM" id="MobiDB-lite"/>
    </source>
</evidence>
<gene>
    <name evidence="2" type="ORF">DdX_02997</name>
</gene>